<comment type="caution">
    <text evidence="9">The sequence shown here is derived from an EMBL/GenBank/DDBJ whole genome shotgun (WGS) entry which is preliminary data.</text>
</comment>
<evidence type="ECO:0000256" key="4">
    <source>
        <dbReference type="ARBA" id="ARBA00022475"/>
    </source>
</evidence>
<evidence type="ECO:0000256" key="8">
    <source>
        <dbReference type="RuleBase" id="RU363041"/>
    </source>
</evidence>
<evidence type="ECO:0000256" key="5">
    <source>
        <dbReference type="ARBA" id="ARBA00022692"/>
    </source>
</evidence>
<keyword evidence="4 8" id="KW-1003">Cell membrane</keyword>
<sequence length="246" mass="26958">MGVYELLFICFILYVGSFIQGSASFGFGLVAVGLLSVFLSVKDSTLIILALSTVSSLGIIIKYRRSVVLRELRAIIASAIMGRIAAFFFLDVFGETLWIKKMLGMVLIAIVVVFIVNRKRNDETGLFRLRIVVIATGFLGGFVGGAFAVGGPFFVLYFLHRFQDKGEYTANMHMVAVITNVFTLSVHGVNGDISSVVWFYIVIGFGAVWLGVVSGLKCYNALPRHWVQRIAYAIVSLSGISIVLFS</sequence>
<dbReference type="EMBL" id="JBHTJZ010000004">
    <property type="protein sequence ID" value="MFD0958186.1"/>
    <property type="molecule type" value="Genomic_DNA"/>
</dbReference>
<keyword evidence="7 8" id="KW-0472">Membrane</keyword>
<feature type="transmembrane region" description="Helical" evidence="8">
    <location>
        <begin position="75"/>
        <end position="93"/>
    </location>
</feature>
<evidence type="ECO:0000313" key="10">
    <source>
        <dbReference type="Proteomes" id="UP001596989"/>
    </source>
</evidence>
<organism evidence="9 10">
    <name type="scientific">Paenibacillus chungangensis</name>
    <dbReference type="NCBI Taxonomy" id="696535"/>
    <lineage>
        <taxon>Bacteria</taxon>
        <taxon>Bacillati</taxon>
        <taxon>Bacillota</taxon>
        <taxon>Bacilli</taxon>
        <taxon>Bacillales</taxon>
        <taxon>Paenibacillaceae</taxon>
        <taxon>Paenibacillus</taxon>
    </lineage>
</organism>
<keyword evidence="6 8" id="KW-1133">Transmembrane helix</keyword>
<feature type="transmembrane region" description="Helical" evidence="8">
    <location>
        <begin position="99"/>
        <end position="117"/>
    </location>
</feature>
<evidence type="ECO:0000256" key="2">
    <source>
        <dbReference type="ARBA" id="ARBA00009142"/>
    </source>
</evidence>
<name>A0ABW3HKY8_9BACL</name>
<dbReference type="InterPro" id="IPR002781">
    <property type="entry name" value="TM_pro_TauE-like"/>
</dbReference>
<proteinExistence type="inferred from homology"/>
<keyword evidence="3" id="KW-0813">Transport</keyword>
<reference evidence="10" key="1">
    <citation type="journal article" date="2019" name="Int. J. Syst. Evol. Microbiol.">
        <title>The Global Catalogue of Microorganisms (GCM) 10K type strain sequencing project: providing services to taxonomists for standard genome sequencing and annotation.</title>
        <authorList>
            <consortium name="The Broad Institute Genomics Platform"/>
            <consortium name="The Broad Institute Genome Sequencing Center for Infectious Disease"/>
            <person name="Wu L."/>
            <person name="Ma J."/>
        </authorList>
    </citation>
    <scope>NUCLEOTIDE SEQUENCE [LARGE SCALE GENOMIC DNA]</scope>
    <source>
        <strain evidence="10">CCUG 59129</strain>
    </source>
</reference>
<evidence type="ECO:0000256" key="7">
    <source>
        <dbReference type="ARBA" id="ARBA00023136"/>
    </source>
</evidence>
<evidence type="ECO:0000256" key="6">
    <source>
        <dbReference type="ARBA" id="ARBA00022989"/>
    </source>
</evidence>
<feature type="transmembrane region" description="Helical" evidence="8">
    <location>
        <begin position="226"/>
        <end position="245"/>
    </location>
</feature>
<keyword evidence="5 8" id="KW-0812">Transmembrane</keyword>
<dbReference type="RefSeq" id="WP_377561837.1">
    <property type="nucleotide sequence ID" value="NZ_JBHTJZ010000004.1"/>
</dbReference>
<evidence type="ECO:0000256" key="3">
    <source>
        <dbReference type="ARBA" id="ARBA00022448"/>
    </source>
</evidence>
<feature type="transmembrane region" description="Helical" evidence="8">
    <location>
        <begin position="196"/>
        <end position="214"/>
    </location>
</feature>
<comment type="similarity">
    <text evidence="2 8">Belongs to the 4-toluene sulfonate uptake permease (TSUP) (TC 2.A.102) family.</text>
</comment>
<gene>
    <name evidence="9" type="ORF">ACFQ2I_02150</name>
</gene>
<feature type="transmembrane region" description="Helical" evidence="8">
    <location>
        <begin position="170"/>
        <end position="189"/>
    </location>
</feature>
<feature type="transmembrane region" description="Helical" evidence="8">
    <location>
        <begin position="45"/>
        <end position="63"/>
    </location>
</feature>
<keyword evidence="10" id="KW-1185">Reference proteome</keyword>
<evidence type="ECO:0000256" key="1">
    <source>
        <dbReference type="ARBA" id="ARBA00004651"/>
    </source>
</evidence>
<feature type="transmembrane region" description="Helical" evidence="8">
    <location>
        <begin position="7"/>
        <end position="39"/>
    </location>
</feature>
<dbReference type="Pfam" id="PF01925">
    <property type="entry name" value="TauE"/>
    <property type="match status" value="1"/>
</dbReference>
<dbReference type="PANTHER" id="PTHR30269">
    <property type="entry name" value="TRANSMEMBRANE PROTEIN YFCA"/>
    <property type="match status" value="1"/>
</dbReference>
<protein>
    <recommendedName>
        <fullName evidence="8">Probable membrane transporter protein</fullName>
    </recommendedName>
</protein>
<dbReference type="InterPro" id="IPR052017">
    <property type="entry name" value="TSUP"/>
</dbReference>
<comment type="subcellular location">
    <subcellularLocation>
        <location evidence="1 8">Cell membrane</location>
        <topology evidence="1 8">Multi-pass membrane protein</topology>
    </subcellularLocation>
</comment>
<dbReference type="PANTHER" id="PTHR30269:SF37">
    <property type="entry name" value="MEMBRANE TRANSPORTER PROTEIN"/>
    <property type="match status" value="1"/>
</dbReference>
<feature type="transmembrane region" description="Helical" evidence="8">
    <location>
        <begin position="129"/>
        <end position="158"/>
    </location>
</feature>
<dbReference type="Proteomes" id="UP001596989">
    <property type="component" value="Unassembled WGS sequence"/>
</dbReference>
<evidence type="ECO:0000313" key="9">
    <source>
        <dbReference type="EMBL" id="MFD0958186.1"/>
    </source>
</evidence>
<accession>A0ABW3HKY8</accession>